<evidence type="ECO:0000313" key="1">
    <source>
        <dbReference type="EMBL" id="PNV67684.1"/>
    </source>
</evidence>
<proteinExistence type="predicted"/>
<sequence>MHSEKVHTDAEQRWQLQFAVAAALRAFAPRSSECLATFATSRTASSHDGSVYCALPYYSYRYL</sequence>
<dbReference type="EMBL" id="PPEK01000006">
    <property type="protein sequence ID" value="PNV67684.1"/>
    <property type="molecule type" value="Genomic_DNA"/>
</dbReference>
<keyword evidence="2" id="KW-1185">Reference proteome</keyword>
<organism evidence="1 2">
    <name type="scientific">Enteroscipio rubneri</name>
    <dbReference type="NCBI Taxonomy" id="2070686"/>
    <lineage>
        <taxon>Bacteria</taxon>
        <taxon>Bacillati</taxon>
        <taxon>Actinomycetota</taxon>
        <taxon>Coriobacteriia</taxon>
        <taxon>Eggerthellales</taxon>
        <taxon>Eggerthellaceae</taxon>
        <taxon>Enteroscipio</taxon>
    </lineage>
</organism>
<name>A0A2K2UBM6_9ACTN</name>
<comment type="caution">
    <text evidence="1">The sequence shown here is derived from an EMBL/GenBank/DDBJ whole genome shotgun (WGS) entry which is preliminary data.</text>
</comment>
<dbReference type="AlphaFoldDB" id="A0A2K2UBM6"/>
<protein>
    <submittedName>
        <fullName evidence="1">Uncharacterized protein</fullName>
    </submittedName>
</protein>
<dbReference type="Proteomes" id="UP000236197">
    <property type="component" value="Unassembled WGS sequence"/>
</dbReference>
<evidence type="ECO:0000313" key="2">
    <source>
        <dbReference type="Proteomes" id="UP000236197"/>
    </source>
</evidence>
<accession>A0A2K2UBM6</accession>
<gene>
    <name evidence="1" type="ORF">C2L71_06455</name>
</gene>
<reference evidence="2" key="1">
    <citation type="submission" date="2018-01" db="EMBL/GenBank/DDBJ databases">
        <title>Rubneribacter badeniensis gen. nov., sp. nov., and Colonibacter rubneri, gen. nov., sp. nov., WGS of new members of the Eggerthellaceae.</title>
        <authorList>
            <person name="Danylec N."/>
            <person name="Stoll D.A."/>
            <person name="Doetsch A."/>
            <person name="Kulling S.E."/>
            <person name="Huch M."/>
        </authorList>
    </citation>
    <scope>NUCLEOTIDE SEQUENCE [LARGE SCALE GENOMIC DNA]</scope>
    <source>
        <strain evidence="2">ResAG-96</strain>
    </source>
</reference>